<accession>A0AAV9TZF5</accession>
<sequence length="759" mass="85262">MDNQRYIPRTFQQHTGGDQGYEPPTGKSVRTVEAPPRLRLLAPPENNEVALPEGVSRFEELSDAATDEVDEENAEPETHSNTDSKGKGKATFAEIFDTQYVARLPPAFVPAPTPETFKDDTIFLPFNKNYVSQRAIDNAMSYLLEQAPGSSNLPADRFATAPRIISKNTLGLPRPPRKLTFTVHKPETGVELPDRDMGSKQFPFKFSLPICELWLDILTNANIRFPRGSIIHPQEPETPAESNYLFGKTICLTILTESNGTDQVEILLAHATWCLDEFEKAQNIYCPDLRRLHASLGGNYIPSIPVFEGPADKEGFIKSHMHAFWMHERVKYNRAKFLKALFDECPSWHGKLNFAVTLALMCIYTEETTVIESLDNVISLSEQVKEDKFSDGAFGRLNRLSDDIFRHFYMKFRRLHRDGPLYKYEKSMKGVDKWLNLIGTVFERDDFVDTLARKTKIEFRQLPPEGLPVGGAQDGEPHEKENVRFPGELKKVVQRTKSLFKRKHKGDTHDIVQNDLMSDGPANPNQLVCCVVFPRGQQDITTELDKDRPWVDQLFWFLAEWYSPGIHAHVSPIILSANNALSTTYAVATGIREMKVWLDEPSPSPLTVPDLSQIFEPVSHLASPAISHKSSVTSIATIPPPEAATYTVRAQHMEAHIVEGLHAVPEPGGEPYPHSIAFVARDGIPLPDPLLLRLHRAVSMAATCSGAWAAGDEVMAAEKPVWCRWCRVDFAHYCLPGIMRFPPERLSTNDKPEGSGIHL</sequence>
<evidence type="ECO:0000313" key="2">
    <source>
        <dbReference type="EMBL" id="KAK6332315.1"/>
    </source>
</evidence>
<feature type="region of interest" description="Disordered" evidence="1">
    <location>
        <begin position="1"/>
        <end position="31"/>
    </location>
</feature>
<feature type="compositionally biased region" description="Acidic residues" evidence="1">
    <location>
        <begin position="62"/>
        <end position="75"/>
    </location>
</feature>
<feature type="region of interest" description="Disordered" evidence="1">
    <location>
        <begin position="62"/>
        <end position="88"/>
    </location>
</feature>
<dbReference type="EMBL" id="JAVHNQ010000015">
    <property type="protein sequence ID" value="KAK6332315.1"/>
    <property type="molecule type" value="Genomic_DNA"/>
</dbReference>
<dbReference type="Proteomes" id="UP001375240">
    <property type="component" value="Unassembled WGS sequence"/>
</dbReference>
<protein>
    <submittedName>
        <fullName evidence="2">Uncharacterized protein</fullName>
    </submittedName>
</protein>
<organism evidence="2 3">
    <name type="scientific">Orbilia brochopaga</name>
    <dbReference type="NCBI Taxonomy" id="3140254"/>
    <lineage>
        <taxon>Eukaryota</taxon>
        <taxon>Fungi</taxon>
        <taxon>Dikarya</taxon>
        <taxon>Ascomycota</taxon>
        <taxon>Pezizomycotina</taxon>
        <taxon>Orbiliomycetes</taxon>
        <taxon>Orbiliales</taxon>
        <taxon>Orbiliaceae</taxon>
        <taxon>Orbilia</taxon>
    </lineage>
</organism>
<proteinExistence type="predicted"/>
<feature type="compositionally biased region" description="Basic and acidic residues" evidence="1">
    <location>
        <begin position="76"/>
        <end position="86"/>
    </location>
</feature>
<dbReference type="AlphaFoldDB" id="A0AAV9TZF5"/>
<keyword evidence="3" id="KW-1185">Reference proteome</keyword>
<reference evidence="2 3" key="1">
    <citation type="submission" date="2019-10" db="EMBL/GenBank/DDBJ databases">
        <authorList>
            <person name="Palmer J.M."/>
        </authorList>
    </citation>
    <scope>NUCLEOTIDE SEQUENCE [LARGE SCALE GENOMIC DNA]</scope>
    <source>
        <strain evidence="2 3">TWF696</strain>
    </source>
</reference>
<comment type="caution">
    <text evidence="2">The sequence shown here is derived from an EMBL/GenBank/DDBJ whole genome shotgun (WGS) entry which is preliminary data.</text>
</comment>
<evidence type="ECO:0000256" key="1">
    <source>
        <dbReference type="SAM" id="MobiDB-lite"/>
    </source>
</evidence>
<gene>
    <name evidence="2" type="ORF">TWF696_003034</name>
</gene>
<evidence type="ECO:0000313" key="3">
    <source>
        <dbReference type="Proteomes" id="UP001375240"/>
    </source>
</evidence>
<name>A0AAV9TZF5_9PEZI</name>